<name>A0A3A3G6U9_9BURK</name>
<proteinExistence type="inferred from homology"/>
<organism evidence="3 4">
    <name type="scientific">Noviherbaspirillum sedimenti</name>
    <dbReference type="NCBI Taxonomy" id="2320865"/>
    <lineage>
        <taxon>Bacteria</taxon>
        <taxon>Pseudomonadati</taxon>
        <taxon>Pseudomonadota</taxon>
        <taxon>Betaproteobacteria</taxon>
        <taxon>Burkholderiales</taxon>
        <taxon>Oxalobacteraceae</taxon>
        <taxon>Noviherbaspirillum</taxon>
    </lineage>
</organism>
<feature type="domain" description="Phosphoribosyltransferase" evidence="2">
    <location>
        <begin position="173"/>
        <end position="251"/>
    </location>
</feature>
<evidence type="ECO:0000256" key="1">
    <source>
        <dbReference type="ARBA" id="ARBA00008007"/>
    </source>
</evidence>
<protein>
    <submittedName>
        <fullName evidence="3">ComF family protein</fullName>
    </submittedName>
</protein>
<evidence type="ECO:0000313" key="4">
    <source>
        <dbReference type="Proteomes" id="UP000266327"/>
    </source>
</evidence>
<dbReference type="SUPFAM" id="SSF53271">
    <property type="entry name" value="PRTase-like"/>
    <property type="match status" value="1"/>
</dbReference>
<comment type="caution">
    <text evidence="3">The sequence shown here is derived from an EMBL/GenBank/DDBJ whole genome shotgun (WGS) entry which is preliminary data.</text>
</comment>
<dbReference type="Proteomes" id="UP000266327">
    <property type="component" value="Unassembled WGS sequence"/>
</dbReference>
<dbReference type="InterPro" id="IPR051910">
    <property type="entry name" value="ComF/GntX_DNA_util-trans"/>
</dbReference>
<dbReference type="Gene3D" id="3.40.50.2020">
    <property type="match status" value="1"/>
</dbReference>
<keyword evidence="4" id="KW-1185">Reference proteome</keyword>
<dbReference type="OrthoDB" id="9793412at2"/>
<accession>A0A3A3G6U9</accession>
<dbReference type="PANTHER" id="PTHR47505">
    <property type="entry name" value="DNA UTILIZATION PROTEIN YHGH"/>
    <property type="match status" value="1"/>
</dbReference>
<dbReference type="EMBL" id="QYUQ01000002">
    <property type="protein sequence ID" value="RJG03554.1"/>
    <property type="molecule type" value="Genomic_DNA"/>
</dbReference>
<dbReference type="Pfam" id="PF00156">
    <property type="entry name" value="Pribosyltran"/>
    <property type="match status" value="1"/>
</dbReference>
<dbReference type="InterPro" id="IPR029057">
    <property type="entry name" value="PRTase-like"/>
</dbReference>
<evidence type="ECO:0000313" key="3">
    <source>
        <dbReference type="EMBL" id="RJG03554.1"/>
    </source>
</evidence>
<sequence length="264" mass="28734">MLAESRLWLQRCLRHLPQLLPSSCALCGASDRQALCAGCHGHYFSKALARCRQCAAPLPAAVAADMPGASDADGAPGRCGDCLAQPPAFDITVTASDYLPPVDQLVMALKFGGRLALAPLFAQLQRDALLRSQALTTPLPDWLTAVPLGPRRLRERGFNQALEVARPLAHHLGLPLYPQLLQRLRDTRAQSQLHQDERQGNLREAFTVSQEFIDTVRGRHVGVVDDVLTTGATLNEVAATLKRFGAARVTNLIFARTPPRQAKQ</sequence>
<dbReference type="CDD" id="cd06223">
    <property type="entry name" value="PRTases_typeI"/>
    <property type="match status" value="1"/>
</dbReference>
<evidence type="ECO:0000259" key="2">
    <source>
        <dbReference type="Pfam" id="PF00156"/>
    </source>
</evidence>
<comment type="similarity">
    <text evidence="1">Belongs to the ComF/GntX family.</text>
</comment>
<dbReference type="AlphaFoldDB" id="A0A3A3G6U9"/>
<dbReference type="InterPro" id="IPR000836">
    <property type="entry name" value="PRTase_dom"/>
</dbReference>
<dbReference type="PANTHER" id="PTHR47505:SF1">
    <property type="entry name" value="DNA UTILIZATION PROTEIN YHGH"/>
    <property type="match status" value="1"/>
</dbReference>
<gene>
    <name evidence="3" type="ORF">D3878_19765</name>
</gene>
<reference evidence="4" key="1">
    <citation type="submission" date="2018-09" db="EMBL/GenBank/DDBJ databases">
        <authorList>
            <person name="Zhu H."/>
        </authorList>
    </citation>
    <scope>NUCLEOTIDE SEQUENCE [LARGE SCALE GENOMIC DNA]</scope>
    <source>
        <strain evidence="4">K1S02-23</strain>
    </source>
</reference>
<dbReference type="RefSeq" id="WP_119787045.1">
    <property type="nucleotide sequence ID" value="NZ_QYUQ01000002.1"/>
</dbReference>